<dbReference type="EMBL" id="QRCM01000001">
    <property type="protein sequence ID" value="TXG92426.1"/>
    <property type="molecule type" value="Genomic_DNA"/>
</dbReference>
<comment type="caution">
    <text evidence="2">The sequence shown here is derived from an EMBL/GenBank/DDBJ whole genome shotgun (WGS) entry which is preliminary data.</text>
</comment>
<dbReference type="RefSeq" id="WP_010840174.1">
    <property type="nucleotide sequence ID" value="NZ_QRCM01000001.1"/>
</dbReference>
<evidence type="ECO:0000313" key="3">
    <source>
        <dbReference type="Proteomes" id="UP000471120"/>
    </source>
</evidence>
<sequence>MRSRRKLSWMVATAAVLTLVANVTPASAHPRVATDGESLTLDGRRWWPAGLDAYQLATDWSINSGCGAEVDLDAFFASLPPNSLTRFNAFATLATDRVTGARDFRPIDAVFAAAERHGQFVMPVLSSFDGACEDEVFKEYSWYADGWRRPSPPPAGETVVTEMPSYAAWLETALTRWKDSPALAMWDLLGEPEPLVGGLGGTCPRDAATVLRRFADDVGALARGIDPVHPLSLGTIGGGQCGTAGPEFRRLAESPYLDVLQYHDYGADGIPLPGNEFDGLAVRLEQARAVGKPLLVAEIGQYAGGPCGTAEQRAADIAAKIDGQRAAGAAGALLWAFVPDPRPLECTYDIGPDDPVRAVLAERNTVG</sequence>
<gene>
    <name evidence="2" type="ORF">DW322_05175</name>
</gene>
<protein>
    <submittedName>
        <fullName evidence="2">Beta-mannosidase</fullName>
    </submittedName>
</protein>
<name>A0A6P2CMP6_9NOCA</name>
<evidence type="ECO:0000313" key="2">
    <source>
        <dbReference type="EMBL" id="TXG92426.1"/>
    </source>
</evidence>
<dbReference type="AlphaFoldDB" id="A0A6P2CMP6"/>
<reference evidence="2 3" key="1">
    <citation type="submission" date="2018-07" db="EMBL/GenBank/DDBJ databases">
        <title>Genome sequence of Rhodococcus rhodnii ATCC 35071 from Rhodnius prolixus.</title>
        <authorList>
            <person name="Patel V."/>
            <person name="Vogel K.J."/>
        </authorList>
    </citation>
    <scope>NUCLEOTIDE SEQUENCE [LARGE SCALE GENOMIC DNA]</scope>
    <source>
        <strain evidence="2 3">ATCC 35071</strain>
    </source>
</reference>
<accession>A0A6P2CMP6</accession>
<proteinExistence type="predicted"/>
<organism evidence="2 3">
    <name type="scientific">Rhodococcus rhodnii</name>
    <dbReference type="NCBI Taxonomy" id="38312"/>
    <lineage>
        <taxon>Bacteria</taxon>
        <taxon>Bacillati</taxon>
        <taxon>Actinomycetota</taxon>
        <taxon>Actinomycetes</taxon>
        <taxon>Mycobacteriales</taxon>
        <taxon>Nocardiaceae</taxon>
        <taxon>Rhodococcus</taxon>
    </lineage>
</organism>
<evidence type="ECO:0000256" key="1">
    <source>
        <dbReference type="SAM" id="SignalP"/>
    </source>
</evidence>
<dbReference type="InterPro" id="IPR017853">
    <property type="entry name" value="GH"/>
</dbReference>
<dbReference type="SUPFAM" id="SSF51445">
    <property type="entry name" value="(Trans)glycosidases"/>
    <property type="match status" value="1"/>
</dbReference>
<feature type="signal peptide" evidence="1">
    <location>
        <begin position="1"/>
        <end position="28"/>
    </location>
</feature>
<dbReference type="Gene3D" id="3.20.20.80">
    <property type="entry name" value="Glycosidases"/>
    <property type="match status" value="1"/>
</dbReference>
<dbReference type="Proteomes" id="UP000471120">
    <property type="component" value="Unassembled WGS sequence"/>
</dbReference>
<keyword evidence="1" id="KW-0732">Signal</keyword>
<feature type="chain" id="PRO_5026714298" evidence="1">
    <location>
        <begin position="29"/>
        <end position="367"/>
    </location>
</feature>